<evidence type="ECO:0000313" key="2">
    <source>
        <dbReference type="EMBL" id="KAH9289593.1"/>
    </source>
</evidence>
<gene>
    <name evidence="2" type="ORF">KI387_033710</name>
</gene>
<evidence type="ECO:0000256" key="1">
    <source>
        <dbReference type="SAM" id="MobiDB-lite"/>
    </source>
</evidence>
<keyword evidence="3" id="KW-1185">Reference proteome</keyword>
<protein>
    <submittedName>
        <fullName evidence="2">Uncharacterized protein</fullName>
    </submittedName>
</protein>
<organism evidence="2 3">
    <name type="scientific">Taxus chinensis</name>
    <name type="common">Chinese yew</name>
    <name type="synonym">Taxus wallichiana var. chinensis</name>
    <dbReference type="NCBI Taxonomy" id="29808"/>
    <lineage>
        <taxon>Eukaryota</taxon>
        <taxon>Viridiplantae</taxon>
        <taxon>Streptophyta</taxon>
        <taxon>Embryophyta</taxon>
        <taxon>Tracheophyta</taxon>
        <taxon>Spermatophyta</taxon>
        <taxon>Pinopsida</taxon>
        <taxon>Pinidae</taxon>
        <taxon>Conifers II</taxon>
        <taxon>Cupressales</taxon>
        <taxon>Taxaceae</taxon>
        <taxon>Taxus</taxon>
    </lineage>
</organism>
<name>A0AA38C4C3_TAXCH</name>
<feature type="compositionally biased region" description="Basic and acidic residues" evidence="1">
    <location>
        <begin position="10"/>
        <end position="19"/>
    </location>
</feature>
<feature type="non-terminal residue" evidence="2">
    <location>
        <position position="1"/>
    </location>
</feature>
<reference evidence="2 3" key="1">
    <citation type="journal article" date="2021" name="Nat. Plants">
        <title>The Taxus genome provides insights into paclitaxel biosynthesis.</title>
        <authorList>
            <person name="Xiong X."/>
            <person name="Gou J."/>
            <person name="Liao Q."/>
            <person name="Li Y."/>
            <person name="Zhou Q."/>
            <person name="Bi G."/>
            <person name="Li C."/>
            <person name="Du R."/>
            <person name="Wang X."/>
            <person name="Sun T."/>
            <person name="Guo L."/>
            <person name="Liang H."/>
            <person name="Lu P."/>
            <person name="Wu Y."/>
            <person name="Zhang Z."/>
            <person name="Ro D.K."/>
            <person name="Shang Y."/>
            <person name="Huang S."/>
            <person name="Yan J."/>
        </authorList>
    </citation>
    <scope>NUCLEOTIDE SEQUENCE [LARGE SCALE GENOMIC DNA]</scope>
    <source>
        <strain evidence="2">Ta-2019</strain>
    </source>
</reference>
<evidence type="ECO:0000313" key="3">
    <source>
        <dbReference type="Proteomes" id="UP000824469"/>
    </source>
</evidence>
<dbReference type="EMBL" id="JAHRHJ020003813">
    <property type="protein sequence ID" value="KAH9289593.1"/>
    <property type="molecule type" value="Genomic_DNA"/>
</dbReference>
<accession>A0AA38C4C3</accession>
<feature type="non-terminal residue" evidence="2">
    <location>
        <position position="53"/>
    </location>
</feature>
<sequence length="53" mass="6003">PDLIDESIMEEGKEYEDPISHTPSTQEGLQEDSTLGVKIQNNGHIHWTRLCPI</sequence>
<comment type="caution">
    <text evidence="2">The sequence shown here is derived from an EMBL/GenBank/DDBJ whole genome shotgun (WGS) entry which is preliminary data.</text>
</comment>
<proteinExistence type="predicted"/>
<feature type="region of interest" description="Disordered" evidence="1">
    <location>
        <begin position="1"/>
        <end position="29"/>
    </location>
</feature>
<dbReference type="Proteomes" id="UP000824469">
    <property type="component" value="Unassembled WGS sequence"/>
</dbReference>
<dbReference type="AlphaFoldDB" id="A0AA38C4C3"/>